<keyword evidence="2" id="KW-1185">Reference proteome</keyword>
<protein>
    <submittedName>
        <fullName evidence="1">Uncharacterized protein</fullName>
    </submittedName>
</protein>
<evidence type="ECO:0000313" key="2">
    <source>
        <dbReference type="Proteomes" id="UP001055811"/>
    </source>
</evidence>
<proteinExistence type="predicted"/>
<dbReference type="EMBL" id="CM042010">
    <property type="protein sequence ID" value="KAI3778608.1"/>
    <property type="molecule type" value="Genomic_DNA"/>
</dbReference>
<accession>A0ACB9G6C8</accession>
<organism evidence="1 2">
    <name type="scientific">Cichorium intybus</name>
    <name type="common">Chicory</name>
    <dbReference type="NCBI Taxonomy" id="13427"/>
    <lineage>
        <taxon>Eukaryota</taxon>
        <taxon>Viridiplantae</taxon>
        <taxon>Streptophyta</taxon>
        <taxon>Embryophyta</taxon>
        <taxon>Tracheophyta</taxon>
        <taxon>Spermatophyta</taxon>
        <taxon>Magnoliopsida</taxon>
        <taxon>eudicotyledons</taxon>
        <taxon>Gunneridae</taxon>
        <taxon>Pentapetalae</taxon>
        <taxon>asterids</taxon>
        <taxon>campanulids</taxon>
        <taxon>Asterales</taxon>
        <taxon>Asteraceae</taxon>
        <taxon>Cichorioideae</taxon>
        <taxon>Cichorieae</taxon>
        <taxon>Cichoriinae</taxon>
        <taxon>Cichorium</taxon>
    </lineage>
</organism>
<name>A0ACB9G6C8_CICIN</name>
<sequence length="101" mass="11570">MELSTEFYVLGVSFAAILLLTTWRILDSLWFKPKKIEKSLRAQGLKGNSYRFMFGDLKEMTQMTRQAKSKPIDLKDDIVPRALPFVHKSVAAYGTYASLFC</sequence>
<comment type="caution">
    <text evidence="1">The sequence shown here is derived from an EMBL/GenBank/DDBJ whole genome shotgun (WGS) entry which is preliminary data.</text>
</comment>
<evidence type="ECO:0000313" key="1">
    <source>
        <dbReference type="EMBL" id="KAI3778608.1"/>
    </source>
</evidence>
<reference evidence="2" key="1">
    <citation type="journal article" date="2022" name="Mol. Ecol. Resour.">
        <title>The genomes of chicory, endive, great burdock and yacon provide insights into Asteraceae palaeo-polyploidization history and plant inulin production.</title>
        <authorList>
            <person name="Fan W."/>
            <person name="Wang S."/>
            <person name="Wang H."/>
            <person name="Wang A."/>
            <person name="Jiang F."/>
            <person name="Liu H."/>
            <person name="Zhao H."/>
            <person name="Xu D."/>
            <person name="Zhang Y."/>
        </authorList>
    </citation>
    <scope>NUCLEOTIDE SEQUENCE [LARGE SCALE GENOMIC DNA]</scope>
    <source>
        <strain evidence="2">cv. Punajuju</strain>
    </source>
</reference>
<reference evidence="1 2" key="2">
    <citation type="journal article" date="2022" name="Mol. Ecol. Resour.">
        <title>The genomes of chicory, endive, great burdock and yacon provide insights into Asteraceae paleo-polyploidization history and plant inulin production.</title>
        <authorList>
            <person name="Fan W."/>
            <person name="Wang S."/>
            <person name="Wang H."/>
            <person name="Wang A."/>
            <person name="Jiang F."/>
            <person name="Liu H."/>
            <person name="Zhao H."/>
            <person name="Xu D."/>
            <person name="Zhang Y."/>
        </authorList>
    </citation>
    <scope>NUCLEOTIDE SEQUENCE [LARGE SCALE GENOMIC DNA]</scope>
    <source>
        <strain evidence="2">cv. Punajuju</strain>
        <tissue evidence="1">Leaves</tissue>
    </source>
</reference>
<gene>
    <name evidence="1" type="ORF">L2E82_07989</name>
</gene>
<dbReference type="Proteomes" id="UP001055811">
    <property type="component" value="Linkage Group LG02"/>
</dbReference>